<dbReference type="InterPro" id="IPR008984">
    <property type="entry name" value="SMAD_FHA_dom_sf"/>
</dbReference>
<dbReference type="GO" id="GO:0005524">
    <property type="term" value="F:ATP binding"/>
    <property type="evidence" value="ECO:0007669"/>
    <property type="project" value="UniProtKB-KW"/>
</dbReference>
<dbReference type="Gene3D" id="1.10.10.60">
    <property type="entry name" value="Homeodomain-like"/>
    <property type="match status" value="1"/>
</dbReference>
<dbReference type="PROSITE" id="PS50045">
    <property type="entry name" value="SIGMA54_INTERACT_4"/>
    <property type="match status" value="1"/>
</dbReference>
<keyword evidence="3" id="KW-0805">Transcription regulation</keyword>
<dbReference type="SMART" id="SM00382">
    <property type="entry name" value="AAA"/>
    <property type="match status" value="1"/>
</dbReference>
<dbReference type="InterPro" id="IPR000253">
    <property type="entry name" value="FHA_dom"/>
</dbReference>
<keyword evidence="9" id="KW-1185">Reference proteome</keyword>
<dbReference type="InterPro" id="IPR025943">
    <property type="entry name" value="Sigma_54_int_dom_ATP-bd_2"/>
</dbReference>
<dbReference type="PANTHER" id="PTHR32071">
    <property type="entry name" value="TRANSCRIPTIONAL REGULATORY PROTEIN"/>
    <property type="match status" value="1"/>
</dbReference>
<feature type="domain" description="Sigma-54 factor interaction" evidence="7">
    <location>
        <begin position="177"/>
        <end position="404"/>
    </location>
</feature>
<dbReference type="EMBL" id="CP012159">
    <property type="protein sequence ID" value="AKT39850.1"/>
    <property type="molecule type" value="Genomic_DNA"/>
</dbReference>
<feature type="domain" description="FHA" evidence="6">
    <location>
        <begin position="89"/>
        <end position="138"/>
    </location>
</feature>
<dbReference type="CDD" id="cd00009">
    <property type="entry name" value="AAA"/>
    <property type="match status" value="1"/>
</dbReference>
<dbReference type="InterPro" id="IPR027417">
    <property type="entry name" value="P-loop_NTPase"/>
</dbReference>
<keyword evidence="2" id="KW-0067">ATP-binding</keyword>
<organism evidence="8 9">
    <name type="scientific">Chondromyces crocatus</name>
    <dbReference type="NCBI Taxonomy" id="52"/>
    <lineage>
        <taxon>Bacteria</taxon>
        <taxon>Pseudomonadati</taxon>
        <taxon>Myxococcota</taxon>
        <taxon>Polyangia</taxon>
        <taxon>Polyangiales</taxon>
        <taxon>Polyangiaceae</taxon>
        <taxon>Chondromyces</taxon>
    </lineage>
</organism>
<dbReference type="Gene3D" id="1.10.8.60">
    <property type="match status" value="1"/>
</dbReference>
<dbReference type="AlphaFoldDB" id="A0A0K1EG49"/>
<evidence type="ECO:0000313" key="8">
    <source>
        <dbReference type="EMBL" id="AKT39850.1"/>
    </source>
</evidence>
<evidence type="ECO:0000256" key="1">
    <source>
        <dbReference type="ARBA" id="ARBA00022741"/>
    </source>
</evidence>
<dbReference type="PROSITE" id="PS00675">
    <property type="entry name" value="SIGMA54_INTERACT_1"/>
    <property type="match status" value="1"/>
</dbReference>
<reference evidence="8 9" key="1">
    <citation type="submission" date="2015-07" db="EMBL/GenBank/DDBJ databases">
        <title>Genome analysis of myxobacterium Chondromyces crocatus Cm c5 reveals a high potential for natural compound synthesis and the genetic basis for the loss of fruiting body formation.</title>
        <authorList>
            <person name="Zaburannyi N."/>
            <person name="Bunk B."/>
            <person name="Maier J."/>
            <person name="Overmann J."/>
            <person name="Mueller R."/>
        </authorList>
    </citation>
    <scope>NUCLEOTIDE SEQUENCE [LARGE SCALE GENOMIC DNA]</scope>
    <source>
        <strain evidence="8 9">Cm c5</strain>
    </source>
</reference>
<evidence type="ECO:0000256" key="3">
    <source>
        <dbReference type="ARBA" id="ARBA00023015"/>
    </source>
</evidence>
<dbReference type="Pfam" id="PF00498">
    <property type="entry name" value="FHA"/>
    <property type="match status" value="1"/>
</dbReference>
<dbReference type="STRING" id="52.CMC5_040010"/>
<keyword evidence="1" id="KW-0547">Nucleotide-binding</keyword>
<dbReference type="CDD" id="cd00060">
    <property type="entry name" value="FHA"/>
    <property type="match status" value="1"/>
</dbReference>
<gene>
    <name evidence="8" type="ORF">CMC5_040010</name>
</gene>
<evidence type="ECO:0000256" key="4">
    <source>
        <dbReference type="ARBA" id="ARBA00023125"/>
    </source>
</evidence>
<dbReference type="GO" id="GO:0006355">
    <property type="term" value="P:regulation of DNA-templated transcription"/>
    <property type="evidence" value="ECO:0007669"/>
    <property type="project" value="InterPro"/>
</dbReference>
<accession>A0A0K1EG49</accession>
<dbReference type="InterPro" id="IPR003593">
    <property type="entry name" value="AAA+_ATPase"/>
</dbReference>
<evidence type="ECO:0000256" key="5">
    <source>
        <dbReference type="ARBA" id="ARBA00023163"/>
    </source>
</evidence>
<dbReference type="InterPro" id="IPR025662">
    <property type="entry name" value="Sigma_54_int_dom_ATP-bd_1"/>
</dbReference>
<keyword evidence="4" id="KW-0238">DNA-binding</keyword>
<evidence type="ECO:0000256" key="2">
    <source>
        <dbReference type="ARBA" id="ARBA00022840"/>
    </source>
</evidence>
<dbReference type="FunFam" id="3.40.50.300:FF:000006">
    <property type="entry name" value="DNA-binding transcriptional regulator NtrC"/>
    <property type="match status" value="1"/>
</dbReference>
<dbReference type="Pfam" id="PF25601">
    <property type="entry name" value="AAA_lid_14"/>
    <property type="match status" value="1"/>
</dbReference>
<sequence length="484" mass="52520">MSPVRAVWGLACAGVARCVARAPRVVVGVDVRAWWKDAAVWPCPLESRYRGFMSALSDATRARAVQWFVRGGNLVLPGREAIRIGVSPVVIGRDPSCAVVLDDREVSATHCELRAEGPGVLLRDLGSRNGTFVGGVRVKEGILTAPCSIHVGGSVLGFEPLEKERVEVGFDENFGPLVGSSPRMRHLFRLLREVAPTDLSILVTGETGTGKELVAQAVHEHSTRRAGPFVVLDCASIPGPLAESLLFGHERGAFTGAIERRSGAFQDAHKGTIFLDELGELPPELQPKLLRALAERKVKRVGASAYEAVDVRVVAATRRDLGKSMNTGQFRSDLFFRIAQMRIELPPLRERREDIPPLVQRVCERMGRLERAEDVVELIASMLSQHDFPGNVRELVNVASVAASLPPGAEAVASLLPLEGGGEVAPALSAFSEAKRAAVGAFEQRYFSDLLRATDGNVSEMARRAGMERHHVRAFLKKYGLSAR</sequence>
<dbReference type="KEGG" id="ccro:CMC5_040010"/>
<dbReference type="Gene3D" id="3.40.50.300">
    <property type="entry name" value="P-loop containing nucleotide triphosphate hydrolases"/>
    <property type="match status" value="1"/>
</dbReference>
<evidence type="ECO:0000313" key="9">
    <source>
        <dbReference type="Proteomes" id="UP000067626"/>
    </source>
</evidence>
<dbReference type="InterPro" id="IPR058031">
    <property type="entry name" value="AAA_lid_NorR"/>
</dbReference>
<keyword evidence="5" id="KW-0804">Transcription</keyword>
<dbReference type="SUPFAM" id="SSF52540">
    <property type="entry name" value="P-loop containing nucleoside triphosphate hydrolases"/>
    <property type="match status" value="1"/>
</dbReference>
<dbReference type="InterPro" id="IPR025944">
    <property type="entry name" value="Sigma_54_int_dom_CS"/>
</dbReference>
<protein>
    <submittedName>
        <fullName evidence="8">ATPase AAA</fullName>
    </submittedName>
</protein>
<proteinExistence type="predicted"/>
<dbReference type="Gene3D" id="2.60.200.20">
    <property type="match status" value="1"/>
</dbReference>
<evidence type="ECO:0000259" key="6">
    <source>
        <dbReference type="PROSITE" id="PS50006"/>
    </source>
</evidence>
<dbReference type="InterPro" id="IPR009057">
    <property type="entry name" value="Homeodomain-like_sf"/>
</dbReference>
<dbReference type="SUPFAM" id="SSF46689">
    <property type="entry name" value="Homeodomain-like"/>
    <property type="match status" value="1"/>
</dbReference>
<evidence type="ECO:0000259" key="7">
    <source>
        <dbReference type="PROSITE" id="PS50045"/>
    </source>
</evidence>
<dbReference type="PANTHER" id="PTHR32071:SF113">
    <property type="entry name" value="ALGINATE BIOSYNTHESIS TRANSCRIPTIONAL REGULATORY PROTEIN ALGB"/>
    <property type="match status" value="1"/>
</dbReference>
<dbReference type="PROSITE" id="PS00676">
    <property type="entry name" value="SIGMA54_INTERACT_2"/>
    <property type="match status" value="1"/>
</dbReference>
<name>A0A0K1EG49_CHOCO</name>
<dbReference type="PROSITE" id="PS50006">
    <property type="entry name" value="FHA_DOMAIN"/>
    <property type="match status" value="1"/>
</dbReference>
<dbReference type="GO" id="GO:0003677">
    <property type="term" value="F:DNA binding"/>
    <property type="evidence" value="ECO:0007669"/>
    <property type="project" value="UniProtKB-KW"/>
</dbReference>
<dbReference type="InterPro" id="IPR002078">
    <property type="entry name" value="Sigma_54_int"/>
</dbReference>
<dbReference type="PROSITE" id="PS00688">
    <property type="entry name" value="SIGMA54_INTERACT_3"/>
    <property type="match status" value="1"/>
</dbReference>
<dbReference type="SMART" id="SM00240">
    <property type="entry name" value="FHA"/>
    <property type="match status" value="1"/>
</dbReference>
<dbReference type="Pfam" id="PF00158">
    <property type="entry name" value="Sigma54_activat"/>
    <property type="match status" value="1"/>
</dbReference>
<dbReference type="SUPFAM" id="SSF49879">
    <property type="entry name" value="SMAD/FHA domain"/>
    <property type="match status" value="1"/>
</dbReference>
<dbReference type="Proteomes" id="UP000067626">
    <property type="component" value="Chromosome"/>
</dbReference>